<dbReference type="Gene3D" id="1.20.58.100">
    <property type="entry name" value="Fumarate reductase/succinate dehydrogenase flavoprotein-like, C-terminal domain"/>
    <property type="match status" value="1"/>
</dbReference>
<evidence type="ECO:0000256" key="1">
    <source>
        <dbReference type="ARBA" id="ARBA00001974"/>
    </source>
</evidence>
<evidence type="ECO:0000256" key="4">
    <source>
        <dbReference type="PIRSR" id="PIRSR000171-1"/>
    </source>
</evidence>
<dbReference type="SUPFAM" id="SSF46977">
    <property type="entry name" value="Succinate dehydrogenase/fumarate reductase flavoprotein C-terminal domain"/>
    <property type="match status" value="1"/>
</dbReference>
<accession>A0A3A4NLU7</accession>
<reference evidence="7 8" key="1">
    <citation type="journal article" date="2017" name="ISME J.">
        <title>Energy and carbon metabolisms in a deep terrestrial subsurface fluid microbial community.</title>
        <authorList>
            <person name="Momper L."/>
            <person name="Jungbluth S.P."/>
            <person name="Lee M.D."/>
            <person name="Amend J.P."/>
        </authorList>
    </citation>
    <scope>NUCLEOTIDE SEQUENCE [LARGE SCALE GENOMIC DNA]</scope>
    <source>
        <strain evidence="7">SURF_5</strain>
    </source>
</reference>
<dbReference type="InterPro" id="IPR003953">
    <property type="entry name" value="FAD-dep_OxRdtase_2_FAD-bd"/>
</dbReference>
<dbReference type="Proteomes" id="UP000265882">
    <property type="component" value="Unassembled WGS sequence"/>
</dbReference>
<dbReference type="Gene3D" id="3.90.700.10">
    <property type="entry name" value="Succinate dehydrogenase/fumarate reductase flavoprotein, catalytic domain"/>
    <property type="match status" value="1"/>
</dbReference>
<gene>
    <name evidence="7" type="ORF">C4520_14870</name>
</gene>
<dbReference type="PANTHER" id="PTHR11632">
    <property type="entry name" value="SUCCINATE DEHYDROGENASE 2 FLAVOPROTEIN SUBUNIT"/>
    <property type="match status" value="1"/>
</dbReference>
<dbReference type="GO" id="GO:0016491">
    <property type="term" value="F:oxidoreductase activity"/>
    <property type="evidence" value="ECO:0007669"/>
    <property type="project" value="UniProtKB-KW"/>
</dbReference>
<evidence type="ECO:0000259" key="6">
    <source>
        <dbReference type="Pfam" id="PF02910"/>
    </source>
</evidence>
<evidence type="ECO:0000313" key="8">
    <source>
        <dbReference type="Proteomes" id="UP000265882"/>
    </source>
</evidence>
<dbReference type="PRINTS" id="PR00411">
    <property type="entry name" value="PNDRDTASEI"/>
</dbReference>
<evidence type="ECO:0000256" key="3">
    <source>
        <dbReference type="ARBA" id="ARBA00023002"/>
    </source>
</evidence>
<dbReference type="PIRSF" id="PIRSF000171">
    <property type="entry name" value="SDHA_APRA_LASPO"/>
    <property type="match status" value="1"/>
</dbReference>
<dbReference type="Gene3D" id="3.50.50.60">
    <property type="entry name" value="FAD/NAD(P)-binding domain"/>
    <property type="match status" value="1"/>
</dbReference>
<feature type="active site" description="Proton acceptor" evidence="4">
    <location>
        <position position="275"/>
    </location>
</feature>
<protein>
    <submittedName>
        <fullName evidence="7">FAD-binding protein</fullName>
    </submittedName>
</protein>
<evidence type="ECO:0000256" key="2">
    <source>
        <dbReference type="ARBA" id="ARBA00022630"/>
    </source>
</evidence>
<dbReference type="InterPro" id="IPR015939">
    <property type="entry name" value="Fum_Rdtase/Succ_DH_flav-like_C"/>
</dbReference>
<comment type="cofactor">
    <cofactor evidence="1">
        <name>FAD</name>
        <dbReference type="ChEBI" id="CHEBI:57692"/>
    </cofactor>
</comment>
<proteinExistence type="predicted"/>
<dbReference type="InterPro" id="IPR037099">
    <property type="entry name" value="Fum_R/Succ_DH_flav-like_C_sf"/>
</dbReference>
<dbReference type="Pfam" id="PF00890">
    <property type="entry name" value="FAD_binding_2"/>
    <property type="match status" value="1"/>
</dbReference>
<sequence>MFECDVLCIGAGGAGLVAAATAAGTGSRTIVISKMPYGCGNTRISGGLVLRPNISPKDSLDSLMRDIIVGGEFLSDQALVHEYCKRAGLAAELMERFGIIFSRNSSGQPAPLPTAMGGHSLPRTLTGYCEGIPIGTALRAAAAGAGVSVLDETLALSLLKRDGSVTGAVCLRWATGEIICISAKQTILATGGLCRLFYPHTSNSSSVTGDGFALALDAGAELVDMEQQQFIPFAITHPESSVGIVCGEPAIAGPYGRLLNARGEEIIKGIRTKTRAEISAAMALARQRGEATGHGGLLLDLSPNLRRPIGKKMFAFIKRTFPSMIDAVRHAYGEEAARGEIPWDVFPTAHYQLGGVRVDTRCRVRGVANLFAAGEVMGGLYGANRIGSTSLAELFIFGSLAGECAAKSAHETERPRIDLDHAREVQQRAGRWRDKKGSVRPVQLMRELGAAMWENVGPVRNASGLEAALKKIEEIRLRSEDVSVAARRDYNPEWLDALELEKMLVTAEAVTRSAFERTETRGGHVRTDFPRRDENRLKSVVVKKSEDSLSVEREDVKLEKYGLETKGGPNPIRERIQFIILGLLPRKTQEKILNARLNLGDSD</sequence>
<dbReference type="InterPro" id="IPR030664">
    <property type="entry name" value="SdhA/FrdA/AprA"/>
</dbReference>
<feature type="domain" description="Fumarate reductase/succinate dehydrogenase flavoprotein-like C-terminal" evidence="6">
    <location>
        <begin position="446"/>
        <end position="561"/>
    </location>
</feature>
<dbReference type="InterPro" id="IPR027477">
    <property type="entry name" value="Succ_DH/fumarate_Rdtase_cat_sf"/>
</dbReference>
<feature type="domain" description="FAD-dependent oxidoreductase 2 FAD-binding" evidence="5">
    <location>
        <begin position="5"/>
        <end position="391"/>
    </location>
</feature>
<evidence type="ECO:0000313" key="7">
    <source>
        <dbReference type="EMBL" id="RJP18130.1"/>
    </source>
</evidence>
<dbReference type="EMBL" id="QZKU01000105">
    <property type="protein sequence ID" value="RJP18130.1"/>
    <property type="molecule type" value="Genomic_DNA"/>
</dbReference>
<dbReference type="SUPFAM" id="SSF51905">
    <property type="entry name" value="FAD/NAD(P)-binding domain"/>
    <property type="match status" value="1"/>
</dbReference>
<dbReference type="InterPro" id="IPR036188">
    <property type="entry name" value="FAD/NAD-bd_sf"/>
</dbReference>
<dbReference type="AlphaFoldDB" id="A0A3A4NLU7"/>
<name>A0A3A4NLU7_ABYX5</name>
<keyword evidence="3" id="KW-0560">Oxidoreductase</keyword>
<comment type="caution">
    <text evidence="7">The sequence shown here is derived from an EMBL/GenBank/DDBJ whole genome shotgun (WGS) entry which is preliminary data.</text>
</comment>
<dbReference type="PANTHER" id="PTHR11632:SF51">
    <property type="entry name" value="SUCCINATE DEHYDROGENASE [UBIQUINONE] FLAVOPROTEIN SUBUNIT, MITOCHONDRIAL"/>
    <property type="match status" value="1"/>
</dbReference>
<organism evidence="7 8">
    <name type="scientific">Abyssobacteria bacterium (strain SURF_5)</name>
    <dbReference type="NCBI Taxonomy" id="2093360"/>
    <lineage>
        <taxon>Bacteria</taxon>
        <taxon>Pseudomonadati</taxon>
        <taxon>Candidatus Hydrogenedentota</taxon>
        <taxon>Candidatus Abyssobacteria</taxon>
    </lineage>
</organism>
<evidence type="ECO:0000259" key="5">
    <source>
        <dbReference type="Pfam" id="PF00890"/>
    </source>
</evidence>
<dbReference type="Pfam" id="PF02910">
    <property type="entry name" value="Succ_DH_flav_C"/>
    <property type="match status" value="1"/>
</dbReference>
<keyword evidence="2" id="KW-0285">Flavoprotein</keyword>